<name>A0A7Y4IRT4_MYXXA</name>
<sequence>MRRDSRLSVAWHVLLHLEDMGPGGTSEAMGRLLKANPVVVLGLGVRHRRARAAKRRVEPRS</sequence>
<dbReference type="RefSeq" id="WP_171445510.1">
    <property type="nucleotide sequence ID" value="NZ_JABFNS010000251.1"/>
</dbReference>
<dbReference type="Proteomes" id="UP000533080">
    <property type="component" value="Unassembled WGS sequence"/>
</dbReference>
<evidence type="ECO:0000313" key="2">
    <source>
        <dbReference type="Proteomes" id="UP000533080"/>
    </source>
</evidence>
<dbReference type="AlphaFoldDB" id="A0A7Y4IRT4"/>
<organism evidence="1 2">
    <name type="scientific">Myxococcus xanthus</name>
    <dbReference type="NCBI Taxonomy" id="34"/>
    <lineage>
        <taxon>Bacteria</taxon>
        <taxon>Pseudomonadati</taxon>
        <taxon>Myxococcota</taxon>
        <taxon>Myxococcia</taxon>
        <taxon>Myxococcales</taxon>
        <taxon>Cystobacterineae</taxon>
        <taxon>Myxococcaceae</taxon>
        <taxon>Myxococcus</taxon>
    </lineage>
</organism>
<reference evidence="1 2" key="1">
    <citation type="submission" date="2020-05" db="EMBL/GenBank/DDBJ databases">
        <authorList>
            <person name="Whitworth D."/>
        </authorList>
    </citation>
    <scope>NUCLEOTIDE SEQUENCE [LARGE SCALE GENOMIC DNA]</scope>
    <source>
        <strain evidence="1 2">AM005</strain>
    </source>
</reference>
<proteinExistence type="predicted"/>
<dbReference type="EMBL" id="JABFNT010000247">
    <property type="protein sequence ID" value="NOJ83810.1"/>
    <property type="molecule type" value="Genomic_DNA"/>
</dbReference>
<accession>A0A7Y4IRT4</accession>
<protein>
    <submittedName>
        <fullName evidence="1">Uncharacterized protein</fullName>
    </submittedName>
</protein>
<gene>
    <name evidence="1" type="ORF">HNV28_36815</name>
</gene>
<comment type="caution">
    <text evidence="1">The sequence shown here is derived from an EMBL/GenBank/DDBJ whole genome shotgun (WGS) entry which is preliminary data.</text>
</comment>
<evidence type="ECO:0000313" key="1">
    <source>
        <dbReference type="EMBL" id="NOJ83810.1"/>
    </source>
</evidence>